<keyword evidence="7" id="KW-0742">SOS response</keyword>
<accession>A0ABT9JS46</accession>
<comment type="catalytic activity">
    <reaction evidence="11">
        <text>DNA(n) + a 2'-deoxyribonucleoside 5'-triphosphate = DNA(n+1) + diphosphate</text>
        <dbReference type="Rhea" id="RHEA:22508"/>
        <dbReference type="Rhea" id="RHEA-COMP:17339"/>
        <dbReference type="Rhea" id="RHEA-COMP:17340"/>
        <dbReference type="ChEBI" id="CHEBI:33019"/>
        <dbReference type="ChEBI" id="CHEBI:61560"/>
        <dbReference type="ChEBI" id="CHEBI:173112"/>
        <dbReference type="EC" id="2.7.7.7"/>
    </reaction>
</comment>
<dbReference type="Proteomes" id="UP001225906">
    <property type="component" value="Unassembled WGS sequence"/>
</dbReference>
<keyword evidence="14" id="KW-1185">Reference proteome</keyword>
<keyword evidence="3" id="KW-0228">DNA excision</keyword>
<gene>
    <name evidence="13" type="ORF">Q9291_05990</name>
</gene>
<evidence type="ECO:0000313" key="13">
    <source>
        <dbReference type="EMBL" id="MDP8567393.1"/>
    </source>
</evidence>
<dbReference type="InterPro" id="IPR047296">
    <property type="entry name" value="GIY-YIG_UvrC_Cho"/>
</dbReference>
<evidence type="ECO:0000256" key="6">
    <source>
        <dbReference type="ARBA" id="ARBA00023204"/>
    </source>
</evidence>
<proteinExistence type="predicted"/>
<dbReference type="PANTHER" id="PTHR30562:SF10">
    <property type="entry name" value="EXCINUCLEASE CHO"/>
    <property type="match status" value="1"/>
</dbReference>
<evidence type="ECO:0000256" key="5">
    <source>
        <dbReference type="ARBA" id="ARBA00022881"/>
    </source>
</evidence>
<keyword evidence="5" id="KW-0267">Excision nuclease</keyword>
<evidence type="ECO:0000313" key="14">
    <source>
        <dbReference type="Proteomes" id="UP001225906"/>
    </source>
</evidence>
<keyword evidence="4" id="KW-0378">Hydrolase</keyword>
<dbReference type="InterPro" id="IPR006054">
    <property type="entry name" value="DnaQ"/>
</dbReference>
<feature type="domain" description="GIY-YIG" evidence="12">
    <location>
        <begin position="199"/>
        <end position="277"/>
    </location>
</feature>
<evidence type="ECO:0000259" key="12">
    <source>
        <dbReference type="PROSITE" id="PS50164"/>
    </source>
</evidence>
<dbReference type="PANTHER" id="PTHR30562">
    <property type="entry name" value="UVRC/OXIDOREDUCTASE"/>
    <property type="match status" value="1"/>
</dbReference>
<evidence type="ECO:0000256" key="9">
    <source>
        <dbReference type="ARBA" id="ARBA00042138"/>
    </source>
</evidence>
<evidence type="ECO:0000256" key="7">
    <source>
        <dbReference type="ARBA" id="ARBA00023236"/>
    </source>
</evidence>
<evidence type="ECO:0000256" key="1">
    <source>
        <dbReference type="ARBA" id="ARBA00012417"/>
    </source>
</evidence>
<dbReference type="PROSITE" id="PS50164">
    <property type="entry name" value="GIY_YIG"/>
    <property type="match status" value="1"/>
</dbReference>
<dbReference type="CDD" id="cd10434">
    <property type="entry name" value="GIY-YIG_UvrC_Cho"/>
    <property type="match status" value="1"/>
</dbReference>
<dbReference type="SUPFAM" id="SSF53098">
    <property type="entry name" value="Ribonuclease H-like"/>
    <property type="match status" value="1"/>
</dbReference>
<dbReference type="Pfam" id="PF00929">
    <property type="entry name" value="RNase_T"/>
    <property type="match status" value="1"/>
</dbReference>
<dbReference type="InterPro" id="IPR036397">
    <property type="entry name" value="RNaseH_sf"/>
</dbReference>
<dbReference type="NCBIfam" id="TIGR00573">
    <property type="entry name" value="dnaq"/>
    <property type="match status" value="1"/>
</dbReference>
<dbReference type="Gene3D" id="3.40.1440.10">
    <property type="entry name" value="GIY-YIG endonuclease"/>
    <property type="match status" value="1"/>
</dbReference>
<dbReference type="RefSeq" id="WP_306389116.1">
    <property type="nucleotide sequence ID" value="NZ_JAVCAP010000012.1"/>
</dbReference>
<evidence type="ECO:0000256" key="3">
    <source>
        <dbReference type="ARBA" id="ARBA00022769"/>
    </source>
</evidence>
<keyword evidence="13" id="KW-0540">Nuclease</keyword>
<keyword evidence="6" id="KW-0234">DNA repair</keyword>
<dbReference type="SUPFAM" id="SSF82771">
    <property type="entry name" value="GIY-YIG endonuclease"/>
    <property type="match status" value="1"/>
</dbReference>
<keyword evidence="2" id="KW-0227">DNA damage</keyword>
<dbReference type="InterPro" id="IPR012337">
    <property type="entry name" value="RNaseH-like_sf"/>
</dbReference>
<dbReference type="CDD" id="cd06127">
    <property type="entry name" value="DEDDh"/>
    <property type="match status" value="1"/>
</dbReference>
<dbReference type="InterPro" id="IPR013520">
    <property type="entry name" value="Ribonucl_H"/>
</dbReference>
<dbReference type="InterPro" id="IPR000305">
    <property type="entry name" value="GIY-YIG_endonuc"/>
</dbReference>
<evidence type="ECO:0000256" key="8">
    <source>
        <dbReference type="ARBA" id="ARBA00040756"/>
    </source>
</evidence>
<dbReference type="EC" id="2.7.7.7" evidence="1"/>
<name>A0ABT9JS46_9PROT</name>
<dbReference type="SMART" id="SM00479">
    <property type="entry name" value="EXOIII"/>
    <property type="match status" value="1"/>
</dbReference>
<reference evidence="14" key="1">
    <citation type="journal article" date="2019" name="Int. J. Syst. Evol. Microbiol.">
        <title>The Global Catalogue of Microorganisms (GCM) 10K type strain sequencing project: providing services to taxonomists for standard genome sequencing and annotation.</title>
        <authorList>
            <consortium name="The Broad Institute Genomics Platform"/>
            <consortium name="The Broad Institute Genome Sequencing Center for Infectious Disease"/>
            <person name="Wu L."/>
            <person name="Ma J."/>
        </authorList>
    </citation>
    <scope>NUCLEOTIDE SEQUENCE [LARGE SCALE GENOMIC DNA]</scope>
    <source>
        <strain evidence="14">VKM B-3159</strain>
    </source>
</reference>
<evidence type="ECO:0000256" key="2">
    <source>
        <dbReference type="ARBA" id="ARBA00022763"/>
    </source>
</evidence>
<evidence type="ECO:0000256" key="4">
    <source>
        <dbReference type="ARBA" id="ARBA00022801"/>
    </source>
</evidence>
<protein>
    <recommendedName>
        <fullName evidence="8">Excinuclease cho</fullName>
        <ecNumber evidence="1">2.7.7.7</ecNumber>
    </recommendedName>
    <alternativeName>
        <fullName evidence="10">Endonuclease cho</fullName>
    </alternativeName>
    <alternativeName>
        <fullName evidence="9">UvrC homolog protein</fullName>
    </alternativeName>
</protein>
<organism evidence="13 14">
    <name type="scientific">Methylophilus aquaticus</name>
    <dbReference type="NCBI Taxonomy" id="1971610"/>
    <lineage>
        <taxon>Bacteria</taxon>
        <taxon>Pseudomonadati</taxon>
        <taxon>Pseudomonadota</taxon>
        <taxon>Betaproteobacteria</taxon>
        <taxon>Nitrosomonadales</taxon>
        <taxon>Methylophilaceae</taxon>
        <taxon>Methylophilus</taxon>
    </lineage>
</organism>
<dbReference type="Gene3D" id="3.30.420.10">
    <property type="entry name" value="Ribonuclease H-like superfamily/Ribonuclease H"/>
    <property type="match status" value="1"/>
</dbReference>
<dbReference type="GO" id="GO:0004527">
    <property type="term" value="F:exonuclease activity"/>
    <property type="evidence" value="ECO:0007669"/>
    <property type="project" value="UniProtKB-KW"/>
</dbReference>
<comment type="caution">
    <text evidence="13">The sequence shown here is derived from an EMBL/GenBank/DDBJ whole genome shotgun (WGS) entry which is preliminary data.</text>
</comment>
<dbReference type="InterPro" id="IPR035901">
    <property type="entry name" value="GIY-YIG_endonuc_sf"/>
</dbReference>
<sequence length="463" mass="52265">MLPSITFLDLETTGATPLRDRITEIALVRFDHGVETARWQTLVNPEQPIPPFIQSLTGINDAMVADAPRFAEVADTLLAFLEGSVLAAHNVRFDHGFLKSECKRLGITLRQKVLCTVKLSRLLYPQFFSHGIDAIIERHQISGLARHRAMGDVEAILIMLADARRDLGEGAVRAAAEKLMSAPTLPPHIDAHMVGELPEAPGVYLFYGENDLPLYIGKSINLRARVLSHFSADHASTKEMRMTQEMQRFEWIPTAGEFSALLLESRLVKERQPIYNRQLRRERQLCSWRLDTQALPLLTLVGEDDIHPADMDCLFGTFKSKRQATEALRKIAEQHQLCLKVLGLESDRTGPCFAYQLKRCKGLCCGQESAGMHALRVQQALIAHKLKSWPFAGKIGIEEYSLDHDLKQIHVFEHWTYLGVAEDDETLLALRQQSALLKFDLDTYKLLLKMLAQKKTRVLNLSV</sequence>
<dbReference type="InterPro" id="IPR050066">
    <property type="entry name" value="UvrABC_protein_C"/>
</dbReference>
<evidence type="ECO:0000256" key="10">
    <source>
        <dbReference type="ARBA" id="ARBA00042732"/>
    </source>
</evidence>
<dbReference type="EMBL" id="JAVCAP010000012">
    <property type="protein sequence ID" value="MDP8567393.1"/>
    <property type="molecule type" value="Genomic_DNA"/>
</dbReference>
<dbReference type="Pfam" id="PF01541">
    <property type="entry name" value="GIY-YIG"/>
    <property type="match status" value="1"/>
</dbReference>
<evidence type="ECO:0000256" key="11">
    <source>
        <dbReference type="ARBA" id="ARBA00049244"/>
    </source>
</evidence>
<dbReference type="SMART" id="SM00465">
    <property type="entry name" value="GIYc"/>
    <property type="match status" value="1"/>
</dbReference>
<keyword evidence="13" id="KW-0269">Exonuclease</keyword>